<dbReference type="InterPro" id="IPR011990">
    <property type="entry name" value="TPR-like_helical_dom_sf"/>
</dbReference>
<comment type="similarity">
    <text evidence="2">Belongs to the cyclophilin-type PPIase family.</text>
</comment>
<feature type="region of interest" description="Disordered" evidence="7">
    <location>
        <begin position="215"/>
        <end position="241"/>
    </location>
</feature>
<reference evidence="9" key="1">
    <citation type="submission" date="2014-08" db="EMBL/GenBank/DDBJ databases">
        <authorList>
            <person name="Murali S."/>
            <person name="Richards S."/>
            <person name="Bandaranaike D."/>
            <person name="Bellair M."/>
            <person name="Blankenburg K."/>
            <person name="Chao H."/>
            <person name="Dinh H."/>
            <person name="Doddapaneni H."/>
            <person name="Dugan-Rocha S."/>
            <person name="Elkadiri S."/>
            <person name="Gnanaolivu R."/>
            <person name="Hughes D."/>
            <person name="Lee S."/>
            <person name="Li M."/>
            <person name="Ming W."/>
            <person name="Munidasa M."/>
            <person name="Muniz J."/>
            <person name="Nguyen L."/>
            <person name="Osuji N."/>
            <person name="Pu L.-L."/>
            <person name="Puazo M."/>
            <person name="Skinner E."/>
            <person name="Qu C."/>
            <person name="Quiroz J."/>
            <person name="Raj R."/>
            <person name="Weissenberger G."/>
            <person name="Xin Y."/>
            <person name="Zou X."/>
            <person name="Han Y."/>
            <person name="Worley K."/>
            <person name="Muzny D."/>
            <person name="Gibbs R."/>
        </authorList>
    </citation>
    <scope>NUCLEOTIDE SEQUENCE</scope>
    <source>
        <strain evidence="9">HAZT.00-mixed</strain>
        <tissue evidence="9">Whole organism</tissue>
    </source>
</reference>
<name>A0A6A0HCV3_HYAAZ</name>
<keyword evidence="4" id="KW-0697">Rotamase</keyword>
<accession>A0A6A0HCV3</accession>
<dbReference type="Gene3D" id="1.25.40.10">
    <property type="entry name" value="Tetratricopeptide repeat domain"/>
    <property type="match status" value="1"/>
</dbReference>
<dbReference type="InterPro" id="IPR019734">
    <property type="entry name" value="TPR_rpt"/>
</dbReference>
<sequence>MAEIIKPRVFLDITIGGEKVGRIVLELDSVQFPKTAENFRALCTGEKGTGKMGHPLHYKGCTFHRVISNFMVQGGDFTNHDGTGGESIYGEKFEDEGFGMKHSGRGILSMANAGPGTNGSQFFITCTDTHHLDNKHVAFGQVLHGIGVVGVIEKTEVMDEKPLQRVEIADCGELPPDAAPGIVEEDGTEDIYPQYPEDLPTSLLDLYTAPVSLSSTPSLPPFSKEPPEPRPEPRALPSEEEQLELQSLRVSCLLNRALCFTKSGKTHAAVLDCDQVLSLDPSNAKALFRRGQALHLCKDFSSARESLEQARKIVPNDKAIVMELSAVNAKIKAAKDKEKAAYAKMFQ</sequence>
<dbReference type="SUPFAM" id="SSF50891">
    <property type="entry name" value="Cyclophilin-like"/>
    <property type="match status" value="1"/>
</dbReference>
<evidence type="ECO:0000259" key="8">
    <source>
        <dbReference type="PROSITE" id="PS50072"/>
    </source>
</evidence>
<dbReference type="CDD" id="cd01926">
    <property type="entry name" value="cyclophilin_ABH_like"/>
    <property type="match status" value="1"/>
</dbReference>
<reference evidence="9" key="2">
    <citation type="journal article" date="2018" name="Environ. Sci. Technol.">
        <title>The Toxicogenome of Hyalella azteca: A Model for Sediment Ecotoxicology and Evolutionary Toxicology.</title>
        <authorList>
            <person name="Poynton H.C."/>
            <person name="Hasenbein S."/>
            <person name="Benoit J.B."/>
            <person name="Sepulveda M.S."/>
            <person name="Poelchau M.F."/>
            <person name="Hughes D.S.T."/>
            <person name="Murali S.C."/>
            <person name="Chen S."/>
            <person name="Glastad K.M."/>
            <person name="Goodisman M.A.D."/>
            <person name="Werren J.H."/>
            <person name="Vineis J.H."/>
            <person name="Bowen J.L."/>
            <person name="Friedrich M."/>
            <person name="Jones J."/>
            <person name="Robertson H.M."/>
            <person name="Feyereisen R."/>
            <person name="Mechler-Hickson A."/>
            <person name="Mathers N."/>
            <person name="Lee C.E."/>
            <person name="Colbourne J.K."/>
            <person name="Biales A."/>
            <person name="Johnston J.S."/>
            <person name="Wellborn G.A."/>
            <person name="Rosendale A.J."/>
            <person name="Cridge A.G."/>
            <person name="Munoz-Torres M.C."/>
            <person name="Bain P.A."/>
            <person name="Manny A.R."/>
            <person name="Major K.M."/>
            <person name="Lambert F.N."/>
            <person name="Vulpe C.D."/>
            <person name="Tuck P."/>
            <person name="Blalock B.J."/>
            <person name="Lin Y.Y."/>
            <person name="Smith M.E."/>
            <person name="Ochoa-Acuna H."/>
            <person name="Chen M.M."/>
            <person name="Childers C.P."/>
            <person name="Qu J."/>
            <person name="Dugan S."/>
            <person name="Lee S.L."/>
            <person name="Chao H."/>
            <person name="Dinh H."/>
            <person name="Han Y."/>
            <person name="Doddapaneni H."/>
            <person name="Worley K.C."/>
            <person name="Muzny D.M."/>
            <person name="Gibbs R.A."/>
            <person name="Richards S."/>
        </authorList>
    </citation>
    <scope>NUCLEOTIDE SEQUENCE</scope>
    <source>
        <strain evidence="9">HAZT.00-mixed</strain>
        <tissue evidence="9">Whole organism</tissue>
    </source>
</reference>
<dbReference type="Gene3D" id="2.40.100.10">
    <property type="entry name" value="Cyclophilin-like"/>
    <property type="match status" value="1"/>
</dbReference>
<dbReference type="SMART" id="SM00028">
    <property type="entry name" value="TPR"/>
    <property type="match status" value="2"/>
</dbReference>
<dbReference type="EC" id="5.2.1.8" evidence="3"/>
<dbReference type="PANTHER" id="PTHR11071:SF427">
    <property type="entry name" value="PEPTIDYL-PROLYL CIS-TRANS ISOMERASE 8"/>
    <property type="match status" value="1"/>
</dbReference>
<comment type="caution">
    <text evidence="9">The sequence shown here is derived from an EMBL/GenBank/DDBJ whole genome shotgun (WGS) entry which is preliminary data.</text>
</comment>
<dbReference type="FunFam" id="2.40.100.10:FF:000022">
    <property type="entry name" value="Peptidyl-prolyl cis-trans isomerase CYP95"/>
    <property type="match status" value="1"/>
</dbReference>
<reference evidence="9" key="3">
    <citation type="submission" date="2019-06" db="EMBL/GenBank/DDBJ databases">
        <authorList>
            <person name="Poynton C."/>
            <person name="Hasenbein S."/>
            <person name="Benoit J.B."/>
            <person name="Sepulveda M.S."/>
            <person name="Poelchau M.F."/>
            <person name="Murali S.C."/>
            <person name="Chen S."/>
            <person name="Glastad K.M."/>
            <person name="Werren J.H."/>
            <person name="Vineis J.H."/>
            <person name="Bowen J.L."/>
            <person name="Friedrich M."/>
            <person name="Jones J."/>
            <person name="Robertson H.M."/>
            <person name="Feyereisen R."/>
            <person name="Mechler-Hickson A."/>
            <person name="Mathers N."/>
            <person name="Lee C.E."/>
            <person name="Colbourne J.K."/>
            <person name="Biales A."/>
            <person name="Johnston J.S."/>
            <person name="Wellborn G.A."/>
            <person name="Rosendale A.J."/>
            <person name="Cridge A.G."/>
            <person name="Munoz-Torres M.C."/>
            <person name="Bain P.A."/>
            <person name="Manny A.R."/>
            <person name="Major K.M."/>
            <person name="Lambert F.N."/>
            <person name="Vulpe C.D."/>
            <person name="Tuck P."/>
            <person name="Blalock B.J."/>
            <person name="Lin Y.-Y."/>
            <person name="Smith M.E."/>
            <person name="Ochoa-Acuna H."/>
            <person name="Chen M.-J.M."/>
            <person name="Childers C.P."/>
            <person name="Qu J."/>
            <person name="Dugan S."/>
            <person name="Lee S.L."/>
            <person name="Chao H."/>
            <person name="Dinh H."/>
            <person name="Han Y."/>
            <person name="Doddapaneni H."/>
            <person name="Worley K.C."/>
            <person name="Muzny D.M."/>
            <person name="Gibbs R.A."/>
            <person name="Richards S."/>
        </authorList>
    </citation>
    <scope>NUCLEOTIDE SEQUENCE</scope>
    <source>
        <strain evidence="9">HAZT.00-mixed</strain>
        <tissue evidence="9">Whole organism</tissue>
    </source>
</reference>
<evidence type="ECO:0000256" key="2">
    <source>
        <dbReference type="ARBA" id="ARBA00007365"/>
    </source>
</evidence>
<comment type="catalytic activity">
    <reaction evidence="1">
        <text>[protein]-peptidylproline (omega=180) = [protein]-peptidylproline (omega=0)</text>
        <dbReference type="Rhea" id="RHEA:16237"/>
        <dbReference type="Rhea" id="RHEA-COMP:10747"/>
        <dbReference type="Rhea" id="RHEA-COMP:10748"/>
        <dbReference type="ChEBI" id="CHEBI:83833"/>
        <dbReference type="ChEBI" id="CHEBI:83834"/>
        <dbReference type="EC" id="5.2.1.8"/>
    </reaction>
</comment>
<dbReference type="PROSITE" id="PS50005">
    <property type="entry name" value="TPR"/>
    <property type="match status" value="1"/>
</dbReference>
<keyword evidence="5" id="KW-0413">Isomerase</keyword>
<dbReference type="InterPro" id="IPR029000">
    <property type="entry name" value="Cyclophilin-like_dom_sf"/>
</dbReference>
<keyword evidence="6" id="KW-0802">TPR repeat</keyword>
<feature type="domain" description="PPIase cyclophilin-type" evidence="8">
    <location>
        <begin position="10"/>
        <end position="173"/>
    </location>
</feature>
<evidence type="ECO:0000256" key="1">
    <source>
        <dbReference type="ARBA" id="ARBA00000971"/>
    </source>
</evidence>
<protein>
    <recommendedName>
        <fullName evidence="3">peptidylprolyl isomerase</fullName>
        <ecNumber evidence="3">5.2.1.8</ecNumber>
    </recommendedName>
</protein>
<dbReference type="SUPFAM" id="SSF48452">
    <property type="entry name" value="TPR-like"/>
    <property type="match status" value="1"/>
</dbReference>
<dbReference type="PROSITE" id="PS00170">
    <property type="entry name" value="CSA_PPIASE_1"/>
    <property type="match status" value="1"/>
</dbReference>
<dbReference type="InterPro" id="IPR020892">
    <property type="entry name" value="Cyclophilin-type_PPIase_CS"/>
</dbReference>
<dbReference type="InterPro" id="IPR002130">
    <property type="entry name" value="Cyclophilin-type_PPIase_dom"/>
</dbReference>
<evidence type="ECO:0000256" key="3">
    <source>
        <dbReference type="ARBA" id="ARBA00013194"/>
    </source>
</evidence>
<dbReference type="GO" id="GO:0003755">
    <property type="term" value="F:peptidyl-prolyl cis-trans isomerase activity"/>
    <property type="evidence" value="ECO:0007669"/>
    <property type="project" value="UniProtKB-KW"/>
</dbReference>
<dbReference type="AlphaFoldDB" id="A0A6A0HCV3"/>
<dbReference type="GO" id="GO:0006457">
    <property type="term" value="P:protein folding"/>
    <property type="evidence" value="ECO:0007669"/>
    <property type="project" value="InterPro"/>
</dbReference>
<evidence type="ECO:0000256" key="5">
    <source>
        <dbReference type="ARBA" id="ARBA00023235"/>
    </source>
</evidence>
<feature type="repeat" description="TPR" evidence="6">
    <location>
        <begin position="284"/>
        <end position="317"/>
    </location>
</feature>
<dbReference type="Proteomes" id="UP000711488">
    <property type="component" value="Unassembled WGS sequence"/>
</dbReference>
<evidence type="ECO:0000313" key="9">
    <source>
        <dbReference type="EMBL" id="KAA0203061.1"/>
    </source>
</evidence>
<evidence type="ECO:0000256" key="6">
    <source>
        <dbReference type="PROSITE-ProRule" id="PRU00339"/>
    </source>
</evidence>
<dbReference type="PROSITE" id="PS50072">
    <property type="entry name" value="CSA_PPIASE_2"/>
    <property type="match status" value="1"/>
</dbReference>
<proteinExistence type="inferred from homology"/>
<dbReference type="GO" id="GO:0005739">
    <property type="term" value="C:mitochondrion"/>
    <property type="evidence" value="ECO:0007669"/>
    <property type="project" value="TreeGrafter"/>
</dbReference>
<dbReference type="EMBL" id="JQDR03002483">
    <property type="protein sequence ID" value="KAA0203061.1"/>
    <property type="molecule type" value="Genomic_DNA"/>
</dbReference>
<dbReference type="OrthoDB" id="407558at2759"/>
<evidence type="ECO:0000256" key="7">
    <source>
        <dbReference type="SAM" id="MobiDB-lite"/>
    </source>
</evidence>
<organism evidence="9">
    <name type="scientific">Hyalella azteca</name>
    <name type="common">Amphipod</name>
    <dbReference type="NCBI Taxonomy" id="294128"/>
    <lineage>
        <taxon>Eukaryota</taxon>
        <taxon>Metazoa</taxon>
        <taxon>Ecdysozoa</taxon>
        <taxon>Arthropoda</taxon>
        <taxon>Crustacea</taxon>
        <taxon>Multicrustacea</taxon>
        <taxon>Malacostraca</taxon>
        <taxon>Eumalacostraca</taxon>
        <taxon>Peracarida</taxon>
        <taxon>Amphipoda</taxon>
        <taxon>Senticaudata</taxon>
        <taxon>Talitrida</taxon>
        <taxon>Talitroidea</taxon>
        <taxon>Hyalellidae</taxon>
        <taxon>Hyalella</taxon>
    </lineage>
</organism>
<gene>
    <name evidence="9" type="ORF">HAZT_HAZT008000</name>
</gene>
<dbReference type="GO" id="GO:0016018">
    <property type="term" value="F:cyclosporin A binding"/>
    <property type="evidence" value="ECO:0007669"/>
    <property type="project" value="TreeGrafter"/>
</dbReference>
<dbReference type="PANTHER" id="PTHR11071">
    <property type="entry name" value="PEPTIDYL-PROLYL CIS-TRANS ISOMERASE"/>
    <property type="match status" value="1"/>
</dbReference>
<dbReference type="Pfam" id="PF00160">
    <property type="entry name" value="Pro_isomerase"/>
    <property type="match status" value="1"/>
</dbReference>
<evidence type="ECO:0000256" key="4">
    <source>
        <dbReference type="ARBA" id="ARBA00023110"/>
    </source>
</evidence>
<dbReference type="PRINTS" id="PR00153">
    <property type="entry name" value="CSAPPISMRASE"/>
</dbReference>